<dbReference type="EMBL" id="UASD01000008">
    <property type="protein sequence ID" value="SPX12730.1"/>
    <property type="molecule type" value="Genomic_DNA"/>
</dbReference>
<protein>
    <submittedName>
        <fullName evidence="1">Uncharacterized protein</fullName>
    </submittedName>
</protein>
<dbReference type="AlphaFoldDB" id="A0A2X1N4Y4"/>
<evidence type="ECO:0000313" key="2">
    <source>
        <dbReference type="Proteomes" id="UP000250780"/>
    </source>
</evidence>
<dbReference type="Proteomes" id="UP000250780">
    <property type="component" value="Unassembled WGS sequence"/>
</dbReference>
<gene>
    <name evidence="1" type="ORF">NCTC9073_04107</name>
</gene>
<accession>A0A2X1N4Y4</accession>
<evidence type="ECO:0000313" key="1">
    <source>
        <dbReference type="EMBL" id="SPX12730.1"/>
    </source>
</evidence>
<reference evidence="1 2" key="1">
    <citation type="submission" date="2018-06" db="EMBL/GenBank/DDBJ databases">
        <authorList>
            <consortium name="Pathogen Informatics"/>
            <person name="Doyle S."/>
        </authorList>
    </citation>
    <scope>NUCLEOTIDE SEQUENCE [LARGE SCALE GENOMIC DNA]</scope>
    <source>
        <strain evidence="1 2">NCTC9073</strain>
    </source>
</reference>
<organism evidence="1 2">
    <name type="scientific">Escherichia coli</name>
    <dbReference type="NCBI Taxonomy" id="562"/>
    <lineage>
        <taxon>Bacteria</taxon>
        <taxon>Pseudomonadati</taxon>
        <taxon>Pseudomonadota</taxon>
        <taxon>Gammaproteobacteria</taxon>
        <taxon>Enterobacterales</taxon>
        <taxon>Enterobacteriaceae</taxon>
        <taxon>Escherichia</taxon>
    </lineage>
</organism>
<name>A0A2X1N4Y4_ECOLX</name>
<sequence>MFSAFRRLPAQSVAVRQYGHPVLAGRGICVHSVLHSEFNHVGARQADGVLRRAAFTVTVVKGAHAQQRRHIRDFKTLALFGLGAAGADPRLAAAQRNSGLLAQKIVQRAAVEALQRRPEGEVRKVVVD</sequence>
<proteinExistence type="predicted"/>